<evidence type="ECO:0000259" key="10">
    <source>
        <dbReference type="PROSITE" id="PS50122"/>
    </source>
</evidence>
<dbReference type="InterPro" id="IPR011006">
    <property type="entry name" value="CheY-like_superfamily"/>
</dbReference>
<keyword evidence="3 6" id="KW-0378">Hydrolase</keyword>
<dbReference type="InterPro" id="IPR000673">
    <property type="entry name" value="Sig_transdc_resp-reg_Me-estase"/>
</dbReference>
<dbReference type="Gene3D" id="3.40.50.2300">
    <property type="match status" value="1"/>
</dbReference>
<gene>
    <name evidence="6" type="primary">cheB</name>
    <name evidence="11" type="ORF">EV214_11635</name>
</gene>
<evidence type="ECO:0000256" key="6">
    <source>
        <dbReference type="HAMAP-Rule" id="MF_00099"/>
    </source>
</evidence>
<dbReference type="CDD" id="cd16432">
    <property type="entry name" value="CheB_Rec"/>
    <property type="match status" value="1"/>
</dbReference>
<comment type="function">
    <text evidence="6">Involved in chemotaxis. Part of a chemotaxis signal transduction system that modulates chemotaxis in response to various stimuli. Catalyzes the demethylation of specific methylglutamate residues introduced into the chemoreceptors (methyl-accepting chemotaxis proteins or MCP) by CheR. Also mediates the irreversible deamidation of specific glutamine residues to glutamic acid.</text>
</comment>
<feature type="domain" description="CheB-type methylesterase" evidence="10">
    <location>
        <begin position="151"/>
        <end position="343"/>
    </location>
</feature>
<dbReference type="PROSITE" id="PS50122">
    <property type="entry name" value="CHEB"/>
    <property type="match status" value="1"/>
</dbReference>
<comment type="PTM">
    <text evidence="6">Phosphorylated by CheA. Phosphorylation of the N-terminal regulatory domain activates the methylesterase activity.</text>
</comment>
<feature type="active site" evidence="6 7">
    <location>
        <position position="189"/>
    </location>
</feature>
<comment type="similarity">
    <text evidence="6">Belongs to the CheB family.</text>
</comment>
<evidence type="ECO:0000256" key="4">
    <source>
        <dbReference type="ARBA" id="ARBA00024867"/>
    </source>
</evidence>
<feature type="active site" evidence="6 7">
    <location>
        <position position="285"/>
    </location>
</feature>
<evidence type="ECO:0000256" key="7">
    <source>
        <dbReference type="PROSITE-ProRule" id="PRU00050"/>
    </source>
</evidence>
<dbReference type="SUPFAM" id="SSF52738">
    <property type="entry name" value="Methylesterase CheB, C-terminal domain"/>
    <property type="match status" value="1"/>
</dbReference>
<dbReference type="GO" id="GO:0005737">
    <property type="term" value="C:cytoplasm"/>
    <property type="evidence" value="ECO:0007669"/>
    <property type="project" value="UniProtKB-SubCell"/>
</dbReference>
<comment type="catalytic activity">
    <reaction evidence="5 6">
        <text>[protein]-L-glutamate 5-O-methyl ester + H2O = L-glutamyl-[protein] + methanol + H(+)</text>
        <dbReference type="Rhea" id="RHEA:23236"/>
        <dbReference type="Rhea" id="RHEA-COMP:10208"/>
        <dbReference type="Rhea" id="RHEA-COMP:10311"/>
        <dbReference type="ChEBI" id="CHEBI:15377"/>
        <dbReference type="ChEBI" id="CHEBI:15378"/>
        <dbReference type="ChEBI" id="CHEBI:17790"/>
        <dbReference type="ChEBI" id="CHEBI:29973"/>
        <dbReference type="ChEBI" id="CHEBI:82795"/>
        <dbReference type="EC" id="3.1.1.61"/>
    </reaction>
</comment>
<dbReference type="EC" id="3.5.1.44" evidence="6"/>
<dbReference type="Proteomes" id="UP000294919">
    <property type="component" value="Unassembled WGS sequence"/>
</dbReference>
<dbReference type="GO" id="GO:0050568">
    <property type="term" value="F:protein-glutamine glutaminase activity"/>
    <property type="evidence" value="ECO:0007669"/>
    <property type="project" value="UniProtKB-UniRule"/>
</dbReference>
<dbReference type="Gene3D" id="3.40.50.180">
    <property type="entry name" value="Methylesterase CheB, C-terminal domain"/>
    <property type="match status" value="1"/>
</dbReference>
<evidence type="ECO:0000313" key="12">
    <source>
        <dbReference type="Proteomes" id="UP000294919"/>
    </source>
</evidence>
<dbReference type="HAMAP" id="MF_00099">
    <property type="entry name" value="CheB_chemtxs"/>
    <property type="match status" value="1"/>
</dbReference>
<dbReference type="SUPFAM" id="SSF52172">
    <property type="entry name" value="CheY-like"/>
    <property type="match status" value="1"/>
</dbReference>
<dbReference type="NCBIfam" id="NF001965">
    <property type="entry name" value="PRK00742.1"/>
    <property type="match status" value="1"/>
</dbReference>
<dbReference type="PANTHER" id="PTHR42872">
    <property type="entry name" value="PROTEIN-GLUTAMATE METHYLESTERASE/PROTEIN-GLUTAMINE GLUTAMINASE"/>
    <property type="match status" value="1"/>
</dbReference>
<dbReference type="InterPro" id="IPR035909">
    <property type="entry name" value="CheB_C"/>
</dbReference>
<dbReference type="EC" id="3.1.1.61" evidence="6"/>
<evidence type="ECO:0000256" key="1">
    <source>
        <dbReference type="ARBA" id="ARBA00022490"/>
    </source>
</evidence>
<dbReference type="InterPro" id="IPR001789">
    <property type="entry name" value="Sig_transdc_resp-reg_receiver"/>
</dbReference>
<reference evidence="11 12" key="1">
    <citation type="submission" date="2019-03" db="EMBL/GenBank/DDBJ databases">
        <title>Genomic Encyclopedia of Type Strains, Phase IV (KMG-IV): sequencing the most valuable type-strain genomes for metagenomic binning, comparative biology and taxonomic classification.</title>
        <authorList>
            <person name="Goeker M."/>
        </authorList>
    </citation>
    <scope>NUCLEOTIDE SEQUENCE [LARGE SCALE GENOMIC DNA]</scope>
    <source>
        <strain evidence="11 12">DSM 102940</strain>
    </source>
</reference>
<dbReference type="GO" id="GO:0000156">
    <property type="term" value="F:phosphorelay response regulator activity"/>
    <property type="evidence" value="ECO:0007669"/>
    <property type="project" value="InterPro"/>
</dbReference>
<dbReference type="PROSITE" id="PS50110">
    <property type="entry name" value="RESPONSE_REGULATORY"/>
    <property type="match status" value="1"/>
</dbReference>
<comment type="caution">
    <text evidence="11">The sequence shown here is derived from an EMBL/GenBank/DDBJ whole genome shotgun (WGS) entry which is preliminary data.</text>
</comment>
<dbReference type="PANTHER" id="PTHR42872:SF6">
    <property type="entry name" value="PROTEIN-GLUTAMATE METHYLESTERASE_PROTEIN-GLUTAMINE GLUTAMINASE"/>
    <property type="match status" value="1"/>
</dbReference>
<keyword evidence="6 8" id="KW-0597">Phosphoprotein</keyword>
<keyword evidence="12" id="KW-1185">Reference proteome</keyword>
<accession>A0A4R2KHP7</accession>
<dbReference type="NCBIfam" id="NF009206">
    <property type="entry name" value="PRK12555.1"/>
    <property type="match status" value="1"/>
</dbReference>
<dbReference type="SMART" id="SM00448">
    <property type="entry name" value="REC"/>
    <property type="match status" value="1"/>
</dbReference>
<dbReference type="RefSeq" id="WP_132245940.1">
    <property type="nucleotide sequence ID" value="NZ_SLWV01000016.1"/>
</dbReference>
<feature type="modified residue" description="4-aspartylphosphate" evidence="6 8">
    <location>
        <position position="58"/>
    </location>
</feature>
<evidence type="ECO:0000256" key="5">
    <source>
        <dbReference type="ARBA" id="ARBA00048267"/>
    </source>
</evidence>
<organism evidence="11 12">
    <name type="scientific">Marinisporobacter balticus</name>
    <dbReference type="NCBI Taxonomy" id="2018667"/>
    <lineage>
        <taxon>Bacteria</taxon>
        <taxon>Bacillati</taxon>
        <taxon>Bacillota</taxon>
        <taxon>Clostridia</taxon>
        <taxon>Peptostreptococcales</taxon>
        <taxon>Thermotaleaceae</taxon>
        <taxon>Marinisporobacter</taxon>
    </lineage>
</organism>
<keyword evidence="2 6" id="KW-0145">Chemotaxis</keyword>
<evidence type="ECO:0000259" key="9">
    <source>
        <dbReference type="PROSITE" id="PS50110"/>
    </source>
</evidence>
<feature type="active site" evidence="6 7">
    <location>
        <position position="163"/>
    </location>
</feature>
<dbReference type="InterPro" id="IPR008248">
    <property type="entry name" value="CheB-like"/>
</dbReference>
<dbReference type="Pfam" id="PF00072">
    <property type="entry name" value="Response_reg"/>
    <property type="match status" value="1"/>
</dbReference>
<proteinExistence type="inferred from homology"/>
<dbReference type="PIRSF" id="PIRSF000876">
    <property type="entry name" value="RR_chemtxs_CheB"/>
    <property type="match status" value="1"/>
</dbReference>
<dbReference type="Pfam" id="PF01339">
    <property type="entry name" value="CheB_methylest"/>
    <property type="match status" value="1"/>
</dbReference>
<comment type="subcellular location">
    <subcellularLocation>
        <location evidence="6">Cytoplasm</location>
    </subcellularLocation>
</comment>
<evidence type="ECO:0000313" key="11">
    <source>
        <dbReference type="EMBL" id="TCO73133.1"/>
    </source>
</evidence>
<feature type="domain" description="Response regulatory" evidence="9">
    <location>
        <begin position="7"/>
        <end position="120"/>
    </location>
</feature>
<evidence type="ECO:0000256" key="8">
    <source>
        <dbReference type="PROSITE-ProRule" id="PRU00169"/>
    </source>
</evidence>
<dbReference type="GO" id="GO:0006935">
    <property type="term" value="P:chemotaxis"/>
    <property type="evidence" value="ECO:0007669"/>
    <property type="project" value="UniProtKB-UniRule"/>
</dbReference>
<name>A0A4R2KHP7_9FIRM</name>
<dbReference type="GO" id="GO:0008984">
    <property type="term" value="F:protein-glutamate methylesterase activity"/>
    <property type="evidence" value="ECO:0007669"/>
    <property type="project" value="UniProtKB-UniRule"/>
</dbReference>
<sequence>MIKKRIRVLIVDDSLIFREIMTTGVANDSNIEVVATATDPYMARDRIIEYEPNVMLLDVEMPKMNGIEFLKKLMPQYPIPVIVVSAVKDNVLDALKYGAVDFVEKPNAENHRSKDIFISELIVKIKIASISKVSHWKRQPSAGLIKGKLRSDFSEKVIAIGASTGGTEAIFEILKAIPKQIPGIVITQHMPPVFTKMYANRLNNSCMLEVKEAEDGDILYPGRVLLAPGDYHMILIRKGNYYAVKCKKGDKVNGHCPSVDVLFTSVAEVAKNNAIGVILTGMGADGARGLLKMRQAGAHTIGQNQETCIIYGMPKVAYERGAVERQVALNRIPHLMYSLVKGSYSYDYSGL</sequence>
<dbReference type="AlphaFoldDB" id="A0A4R2KHP7"/>
<comment type="domain">
    <text evidence="6">Contains a C-terminal catalytic domain, and an N-terminal region which modulates catalytic activity.</text>
</comment>
<dbReference type="CDD" id="cd17541">
    <property type="entry name" value="REC_CheB-like"/>
    <property type="match status" value="1"/>
</dbReference>
<comment type="function">
    <text evidence="4">May play the central regulatory role in sporulation. It may be an element of the effector pathway responsible for the activation of sporulation genes in response to nutritional stress. Spo0A may act in concert with spo0H (a sigma factor) to control the expression of some genes that are critical to the sporulation process.</text>
</comment>
<evidence type="ECO:0000256" key="2">
    <source>
        <dbReference type="ARBA" id="ARBA00022500"/>
    </source>
</evidence>
<comment type="catalytic activity">
    <reaction evidence="6">
        <text>L-glutaminyl-[protein] + H2O = L-glutamyl-[protein] + NH4(+)</text>
        <dbReference type="Rhea" id="RHEA:16441"/>
        <dbReference type="Rhea" id="RHEA-COMP:10207"/>
        <dbReference type="Rhea" id="RHEA-COMP:10208"/>
        <dbReference type="ChEBI" id="CHEBI:15377"/>
        <dbReference type="ChEBI" id="CHEBI:28938"/>
        <dbReference type="ChEBI" id="CHEBI:29973"/>
        <dbReference type="ChEBI" id="CHEBI:30011"/>
        <dbReference type="EC" id="3.5.1.44"/>
    </reaction>
</comment>
<dbReference type="OrthoDB" id="9793421at2"/>
<evidence type="ECO:0000256" key="3">
    <source>
        <dbReference type="ARBA" id="ARBA00022801"/>
    </source>
</evidence>
<dbReference type="EMBL" id="SLWV01000016">
    <property type="protein sequence ID" value="TCO73133.1"/>
    <property type="molecule type" value="Genomic_DNA"/>
</dbReference>
<keyword evidence="1 6" id="KW-0963">Cytoplasm</keyword>
<protein>
    <recommendedName>
        <fullName evidence="6">Protein-glutamate methylesterase/protein-glutamine glutaminase</fullName>
        <ecNumber evidence="6">3.1.1.61</ecNumber>
        <ecNumber evidence="6">3.5.1.44</ecNumber>
    </recommendedName>
</protein>